<dbReference type="PROSITE" id="PS51626">
    <property type="entry name" value="SAM_MT_TRM1"/>
    <property type="match status" value="1"/>
</dbReference>
<evidence type="ECO:0000256" key="3">
    <source>
        <dbReference type="ARBA" id="ARBA00022679"/>
    </source>
</evidence>
<dbReference type="RefSeq" id="XP_064854069.1">
    <property type="nucleotide sequence ID" value="XM_064997997.1"/>
</dbReference>
<dbReference type="GeneID" id="90075048"/>
<dbReference type="PANTHER" id="PTHR10631:SF3">
    <property type="entry name" value="TRNA (GUANINE(26)-N(2))-DIMETHYLTRANSFERASE"/>
    <property type="match status" value="1"/>
</dbReference>
<dbReference type="InterPro" id="IPR029063">
    <property type="entry name" value="SAM-dependent_MTases_sf"/>
</dbReference>
<dbReference type="InterPro" id="IPR042296">
    <property type="entry name" value="tRNA_met_Trm1_C"/>
</dbReference>
<dbReference type="Proteomes" id="UP001360560">
    <property type="component" value="Unassembled WGS sequence"/>
</dbReference>
<dbReference type="GO" id="GO:0000049">
    <property type="term" value="F:tRNA binding"/>
    <property type="evidence" value="ECO:0007669"/>
    <property type="project" value="UniProtKB-UniRule"/>
</dbReference>
<evidence type="ECO:0000256" key="1">
    <source>
        <dbReference type="ARBA" id="ARBA00022555"/>
    </source>
</evidence>
<keyword evidence="2 9" id="KW-0489">Methyltransferase</keyword>
<dbReference type="FunFam" id="3.30.56.70:FF:000001">
    <property type="entry name" value="tRNA (guanine(26)-N(2))-dimethyltransferase"/>
    <property type="match status" value="1"/>
</dbReference>
<reference evidence="11 12" key="1">
    <citation type="journal article" date="2023" name="Elife">
        <title>Identification of key yeast species and microbe-microbe interactions impacting larval growth of Drosophila in the wild.</title>
        <authorList>
            <person name="Mure A."/>
            <person name="Sugiura Y."/>
            <person name="Maeda R."/>
            <person name="Honda K."/>
            <person name="Sakurai N."/>
            <person name="Takahashi Y."/>
            <person name="Watada M."/>
            <person name="Katoh T."/>
            <person name="Gotoh A."/>
            <person name="Gotoh Y."/>
            <person name="Taniguchi I."/>
            <person name="Nakamura K."/>
            <person name="Hayashi T."/>
            <person name="Katayama T."/>
            <person name="Uemura T."/>
            <person name="Hattori Y."/>
        </authorList>
    </citation>
    <scope>NUCLEOTIDE SEQUENCE [LARGE SCALE GENOMIC DNA]</scope>
    <source>
        <strain evidence="11 12">SC-9</strain>
    </source>
</reference>
<organism evidence="11 12">
    <name type="scientific">Saccharomycopsis crataegensis</name>
    <dbReference type="NCBI Taxonomy" id="43959"/>
    <lineage>
        <taxon>Eukaryota</taxon>
        <taxon>Fungi</taxon>
        <taxon>Dikarya</taxon>
        <taxon>Ascomycota</taxon>
        <taxon>Saccharomycotina</taxon>
        <taxon>Saccharomycetes</taxon>
        <taxon>Saccharomycopsidaceae</taxon>
        <taxon>Saccharomycopsis</taxon>
    </lineage>
</organism>
<evidence type="ECO:0000256" key="6">
    <source>
        <dbReference type="ARBA" id="ARBA00022884"/>
    </source>
</evidence>
<keyword evidence="5 9" id="KW-0819">tRNA processing</keyword>
<evidence type="ECO:0000256" key="8">
    <source>
        <dbReference type="ARBA" id="ARBA00051897"/>
    </source>
</evidence>
<keyword evidence="6 9" id="KW-0694">RNA-binding</keyword>
<dbReference type="Gene3D" id="3.30.56.70">
    <property type="entry name" value="N2,N2-dimethylguanosine tRNA methyltransferase, C-terminal domain"/>
    <property type="match status" value="1"/>
</dbReference>
<accession>A0AAV5QQK5</accession>
<protein>
    <recommendedName>
        <fullName evidence="7 9">tRNA (guanine(26)-N(2))-dimethyltransferase</fullName>
        <ecNumber evidence="7 9">2.1.1.216</ecNumber>
    </recommendedName>
</protein>
<dbReference type="AlphaFoldDB" id="A0AAV5QQK5"/>
<name>A0AAV5QQK5_9ASCO</name>
<evidence type="ECO:0000256" key="9">
    <source>
        <dbReference type="PROSITE-ProRule" id="PRU00958"/>
    </source>
</evidence>
<evidence type="ECO:0000256" key="2">
    <source>
        <dbReference type="ARBA" id="ARBA00022603"/>
    </source>
</evidence>
<evidence type="ECO:0000256" key="4">
    <source>
        <dbReference type="ARBA" id="ARBA00022691"/>
    </source>
</evidence>
<dbReference type="GO" id="GO:0002940">
    <property type="term" value="P:tRNA N2-guanine methylation"/>
    <property type="evidence" value="ECO:0007669"/>
    <property type="project" value="TreeGrafter"/>
</dbReference>
<dbReference type="EMBL" id="BTFZ01000011">
    <property type="protein sequence ID" value="GMM37073.1"/>
    <property type="molecule type" value="Genomic_DNA"/>
</dbReference>
<evidence type="ECO:0000313" key="12">
    <source>
        <dbReference type="Proteomes" id="UP001360560"/>
    </source>
</evidence>
<dbReference type="EC" id="2.1.1.216" evidence="7 9"/>
<comment type="caution">
    <text evidence="11">The sequence shown here is derived from an EMBL/GenBank/DDBJ whole genome shotgun (WGS) entry which is preliminary data.</text>
</comment>
<dbReference type="Gene3D" id="3.40.50.150">
    <property type="entry name" value="Vaccinia Virus protein VP39"/>
    <property type="match status" value="1"/>
</dbReference>
<gene>
    <name evidence="11" type="ORF">DASC09_043980</name>
</gene>
<proteinExistence type="inferred from homology"/>
<dbReference type="SUPFAM" id="SSF53335">
    <property type="entry name" value="S-adenosyl-L-methionine-dependent methyltransferases"/>
    <property type="match status" value="1"/>
</dbReference>
<evidence type="ECO:0000256" key="10">
    <source>
        <dbReference type="SAM" id="MobiDB-lite"/>
    </source>
</evidence>
<keyword evidence="3 9" id="KW-0808">Transferase</keyword>
<keyword evidence="1 9" id="KW-0820">tRNA-binding</keyword>
<keyword evidence="4 9" id="KW-0949">S-adenosyl-L-methionine</keyword>
<dbReference type="NCBIfam" id="TIGR00308">
    <property type="entry name" value="TRM1"/>
    <property type="match status" value="1"/>
</dbReference>
<dbReference type="GO" id="GO:0005634">
    <property type="term" value="C:nucleus"/>
    <property type="evidence" value="ECO:0007669"/>
    <property type="project" value="TreeGrafter"/>
</dbReference>
<dbReference type="Pfam" id="PF02005">
    <property type="entry name" value="TRM"/>
    <property type="match status" value="1"/>
</dbReference>
<dbReference type="InterPro" id="IPR002905">
    <property type="entry name" value="Trm1"/>
</dbReference>
<evidence type="ECO:0000256" key="7">
    <source>
        <dbReference type="ARBA" id="ARBA00039099"/>
    </source>
</evidence>
<sequence>MSEQPQINLDEFNTITEGQGTILFPKKENVFYNPIQQFNRDLSVLAIRSWSEMYLKDVKVKNRKKRKSSEIDQTNEVNKTNDDTKNKEEVTRESNNEKYEISTFKPKINIIEALSATGLRAIRYAKEIPNIGTVLANDLLPAAVENIDRNILHNEVGVSVKSVCGDANATMHAHASQHFQVVDLDPYGTAAPFIDAAVQSIDDGGLLLVTCTDLSVLAGQGYPEKCFALYGGTNLRSDATHESALRLVISMVASSAAKYRKSVEPLLSLSIDFYVRVFIRIKTSPIEVKNLANNTMTCYLCSGCGAYTTQRLGRAVPKEDKPQVVKYSWSQGPPVDRHCEYCSRIHHVCGPMWAGDLHNAEFCDKILQLNEEVKESEVYKTHERIKGMVTLAKNELDGSAPFYFSPSRVSSIIKIPCPSITNIVAGIGNAGYKASLTHAAHGAIKTDAPWDVIWKIFKDHVKEKGLVTEETLAKMNQNTVGYKLLTNDKIKPDLEVKFDKNSVVEGIEKLRKVKIVRYQMNPTKNWGPKAKPQ</sequence>
<comment type="similarity">
    <text evidence="9">Belongs to the class I-like SAM-binding methyltransferase superfamily. Trm1 family.</text>
</comment>
<evidence type="ECO:0000313" key="11">
    <source>
        <dbReference type="EMBL" id="GMM37073.1"/>
    </source>
</evidence>
<comment type="catalytic activity">
    <reaction evidence="8 9">
        <text>guanosine(26) in tRNA + 2 S-adenosyl-L-methionine = N(2)-dimethylguanosine(26) in tRNA + 2 S-adenosyl-L-homocysteine + 2 H(+)</text>
        <dbReference type="Rhea" id="RHEA:43140"/>
        <dbReference type="Rhea" id="RHEA-COMP:10359"/>
        <dbReference type="Rhea" id="RHEA-COMP:10360"/>
        <dbReference type="ChEBI" id="CHEBI:15378"/>
        <dbReference type="ChEBI" id="CHEBI:57856"/>
        <dbReference type="ChEBI" id="CHEBI:59789"/>
        <dbReference type="ChEBI" id="CHEBI:74269"/>
        <dbReference type="ChEBI" id="CHEBI:74513"/>
        <dbReference type="EC" id="2.1.1.216"/>
    </reaction>
</comment>
<feature type="region of interest" description="Disordered" evidence="10">
    <location>
        <begin position="65"/>
        <end position="96"/>
    </location>
</feature>
<dbReference type="GO" id="GO:0160104">
    <property type="term" value="F:tRNA (guanine(26)-N2)-dimethyltransferase activity"/>
    <property type="evidence" value="ECO:0007669"/>
    <property type="project" value="UniProtKB-UniRule"/>
</dbReference>
<dbReference type="PANTHER" id="PTHR10631">
    <property type="entry name" value="N 2 ,N 2 -DIMETHYLGUANOSINE TRNA METHYLTRANSFERASE"/>
    <property type="match status" value="1"/>
</dbReference>
<feature type="compositionally biased region" description="Basic and acidic residues" evidence="10">
    <location>
        <begin position="79"/>
        <end position="96"/>
    </location>
</feature>
<evidence type="ECO:0000256" key="5">
    <source>
        <dbReference type="ARBA" id="ARBA00022694"/>
    </source>
</evidence>
<keyword evidence="12" id="KW-1185">Reference proteome</keyword>